<dbReference type="Proteomes" id="UP001501231">
    <property type="component" value="Unassembled WGS sequence"/>
</dbReference>
<evidence type="ECO:0008006" key="3">
    <source>
        <dbReference type="Google" id="ProtNLM"/>
    </source>
</evidence>
<proteinExistence type="predicted"/>
<dbReference type="RefSeq" id="WP_344595607.1">
    <property type="nucleotide sequence ID" value="NZ_BAAARW010000031.1"/>
</dbReference>
<evidence type="ECO:0000313" key="1">
    <source>
        <dbReference type="EMBL" id="GAA2446856.1"/>
    </source>
</evidence>
<organism evidence="1 2">
    <name type="scientific">Actinomadura vinacea</name>
    <dbReference type="NCBI Taxonomy" id="115336"/>
    <lineage>
        <taxon>Bacteria</taxon>
        <taxon>Bacillati</taxon>
        <taxon>Actinomycetota</taxon>
        <taxon>Actinomycetes</taxon>
        <taxon>Streptosporangiales</taxon>
        <taxon>Thermomonosporaceae</taxon>
        <taxon>Actinomadura</taxon>
    </lineage>
</organism>
<accession>A0ABP5X7C3</accession>
<protein>
    <recommendedName>
        <fullName evidence="3">SMI1/KNR4 family protein</fullName>
    </recommendedName>
</protein>
<comment type="caution">
    <text evidence="1">The sequence shown here is derived from an EMBL/GenBank/DDBJ whole genome shotgun (WGS) entry which is preliminary data.</text>
</comment>
<keyword evidence="2" id="KW-1185">Reference proteome</keyword>
<evidence type="ECO:0000313" key="2">
    <source>
        <dbReference type="Proteomes" id="UP001501231"/>
    </source>
</evidence>
<gene>
    <name evidence="1" type="ORF">GCM10010191_74990</name>
</gene>
<name>A0ABP5X7C3_9ACTN</name>
<dbReference type="EMBL" id="BAAARW010000031">
    <property type="protein sequence ID" value="GAA2446856.1"/>
    <property type="molecule type" value="Genomic_DNA"/>
</dbReference>
<sequence>MTDADFTMPTALIEAHRMGFDYRDGAGVDFEPYPRFLTPAETGDWLRAWTGNPSLDGAEFRVFGQDGAGGVAAFWLVRDGQPLARQPVVYLGSEGETAVVARDLADYLWLLAAGFGPLEARMYPRHEHEPRADARLTRIAEGRAARRSADEVISAAREEFPDFDEIVESLCR</sequence>
<reference evidence="2" key="1">
    <citation type="journal article" date="2019" name="Int. J. Syst. Evol. Microbiol.">
        <title>The Global Catalogue of Microorganisms (GCM) 10K type strain sequencing project: providing services to taxonomists for standard genome sequencing and annotation.</title>
        <authorList>
            <consortium name="The Broad Institute Genomics Platform"/>
            <consortium name="The Broad Institute Genome Sequencing Center for Infectious Disease"/>
            <person name="Wu L."/>
            <person name="Ma J."/>
        </authorList>
    </citation>
    <scope>NUCLEOTIDE SEQUENCE [LARGE SCALE GENOMIC DNA]</scope>
    <source>
        <strain evidence="2">JCM 3325</strain>
    </source>
</reference>